<evidence type="ECO:0000259" key="7">
    <source>
        <dbReference type="PROSITE" id="PS50071"/>
    </source>
</evidence>
<evidence type="ECO:0000256" key="3">
    <source>
        <dbReference type="ARBA" id="ARBA00023242"/>
    </source>
</evidence>
<keyword evidence="2 4" id="KW-0371">Homeobox</keyword>
<protein>
    <recommendedName>
        <fullName evidence="7">Homeobox domain-containing protein</fullName>
    </recommendedName>
</protein>
<dbReference type="InterPro" id="IPR051000">
    <property type="entry name" value="Homeobox_DNA-bind_prot"/>
</dbReference>
<organism evidence="8 9">
    <name type="scientific">Paxillus rubicundulus Ve08.2h10</name>
    <dbReference type="NCBI Taxonomy" id="930991"/>
    <lineage>
        <taxon>Eukaryota</taxon>
        <taxon>Fungi</taxon>
        <taxon>Dikarya</taxon>
        <taxon>Basidiomycota</taxon>
        <taxon>Agaricomycotina</taxon>
        <taxon>Agaricomycetes</taxon>
        <taxon>Agaricomycetidae</taxon>
        <taxon>Boletales</taxon>
        <taxon>Paxilineae</taxon>
        <taxon>Paxillaceae</taxon>
        <taxon>Paxillus</taxon>
    </lineage>
</organism>
<keyword evidence="9" id="KW-1185">Reference proteome</keyword>
<dbReference type="GO" id="GO:0005634">
    <property type="term" value="C:nucleus"/>
    <property type="evidence" value="ECO:0007669"/>
    <property type="project" value="UniProtKB-SubCell"/>
</dbReference>
<dbReference type="InterPro" id="IPR001356">
    <property type="entry name" value="HD"/>
</dbReference>
<feature type="region of interest" description="Disordered" evidence="6">
    <location>
        <begin position="455"/>
        <end position="482"/>
    </location>
</feature>
<evidence type="ECO:0000256" key="4">
    <source>
        <dbReference type="PROSITE-ProRule" id="PRU00108"/>
    </source>
</evidence>
<dbReference type="PROSITE" id="PS00027">
    <property type="entry name" value="HOMEOBOX_1"/>
    <property type="match status" value="2"/>
</dbReference>
<keyword evidence="3 4" id="KW-0539">Nucleus</keyword>
<feature type="region of interest" description="Disordered" evidence="6">
    <location>
        <begin position="147"/>
        <end position="194"/>
    </location>
</feature>
<comment type="subcellular location">
    <subcellularLocation>
        <location evidence="4 5">Nucleus</location>
    </subcellularLocation>
</comment>
<evidence type="ECO:0000256" key="5">
    <source>
        <dbReference type="RuleBase" id="RU000682"/>
    </source>
</evidence>
<feature type="DNA-binding region" description="Homeobox" evidence="4">
    <location>
        <begin position="288"/>
        <end position="347"/>
    </location>
</feature>
<feature type="DNA-binding region" description="Homeobox" evidence="4">
    <location>
        <begin position="68"/>
        <end position="127"/>
    </location>
</feature>
<feature type="region of interest" description="Disordered" evidence="6">
    <location>
        <begin position="1"/>
        <end position="80"/>
    </location>
</feature>
<evidence type="ECO:0000256" key="2">
    <source>
        <dbReference type="ARBA" id="ARBA00023155"/>
    </source>
</evidence>
<dbReference type="GO" id="GO:0000981">
    <property type="term" value="F:DNA-binding transcription factor activity, RNA polymerase II-specific"/>
    <property type="evidence" value="ECO:0007669"/>
    <property type="project" value="InterPro"/>
</dbReference>
<evidence type="ECO:0000256" key="6">
    <source>
        <dbReference type="SAM" id="MobiDB-lite"/>
    </source>
</evidence>
<proteinExistence type="predicted"/>
<feature type="domain" description="Homeobox" evidence="7">
    <location>
        <begin position="478"/>
        <end position="533"/>
    </location>
</feature>
<dbReference type="STRING" id="930991.A0A0D0DYU8"/>
<feature type="compositionally biased region" description="Basic residues" evidence="6">
    <location>
        <begin position="182"/>
        <end position="193"/>
    </location>
</feature>
<reference evidence="9" key="2">
    <citation type="submission" date="2015-01" db="EMBL/GenBank/DDBJ databases">
        <title>Evolutionary Origins and Diversification of the Mycorrhizal Mutualists.</title>
        <authorList>
            <consortium name="DOE Joint Genome Institute"/>
            <consortium name="Mycorrhizal Genomics Consortium"/>
            <person name="Kohler A."/>
            <person name="Kuo A."/>
            <person name="Nagy L.G."/>
            <person name="Floudas D."/>
            <person name="Copeland A."/>
            <person name="Barry K.W."/>
            <person name="Cichocki N."/>
            <person name="Veneault-Fourrey C."/>
            <person name="LaButti K."/>
            <person name="Lindquist E.A."/>
            <person name="Lipzen A."/>
            <person name="Lundell T."/>
            <person name="Morin E."/>
            <person name="Murat C."/>
            <person name="Riley R."/>
            <person name="Ohm R."/>
            <person name="Sun H."/>
            <person name="Tunlid A."/>
            <person name="Henrissat B."/>
            <person name="Grigoriev I.V."/>
            <person name="Hibbett D.S."/>
            <person name="Martin F."/>
        </authorList>
    </citation>
    <scope>NUCLEOTIDE SEQUENCE [LARGE SCALE GENOMIC DNA]</scope>
    <source>
        <strain evidence="9">Ve08.2h10</strain>
    </source>
</reference>
<dbReference type="HOGENOM" id="CLU_030817_0_0_1"/>
<dbReference type="Proteomes" id="UP000054538">
    <property type="component" value="Unassembled WGS sequence"/>
</dbReference>
<dbReference type="GO" id="GO:0000978">
    <property type="term" value="F:RNA polymerase II cis-regulatory region sequence-specific DNA binding"/>
    <property type="evidence" value="ECO:0007669"/>
    <property type="project" value="TreeGrafter"/>
</dbReference>
<dbReference type="InParanoid" id="A0A0D0DYU8"/>
<feature type="compositionally biased region" description="Pro residues" evidence="6">
    <location>
        <begin position="375"/>
        <end position="386"/>
    </location>
</feature>
<evidence type="ECO:0000256" key="1">
    <source>
        <dbReference type="ARBA" id="ARBA00023125"/>
    </source>
</evidence>
<dbReference type="PROSITE" id="PS50071">
    <property type="entry name" value="HOMEOBOX_2"/>
    <property type="match status" value="3"/>
</dbReference>
<evidence type="ECO:0000313" key="9">
    <source>
        <dbReference type="Proteomes" id="UP000054538"/>
    </source>
</evidence>
<keyword evidence="1 4" id="KW-0238">DNA-binding</keyword>
<name>A0A0D0DYU8_9AGAM</name>
<feature type="region of interest" description="Disordered" evidence="6">
    <location>
        <begin position="576"/>
        <end position="610"/>
    </location>
</feature>
<accession>A0A0D0DYU8</accession>
<dbReference type="InterPro" id="IPR017970">
    <property type="entry name" value="Homeobox_CS"/>
</dbReference>
<dbReference type="Gene3D" id="1.10.10.60">
    <property type="entry name" value="Homeodomain-like"/>
    <property type="match status" value="3"/>
</dbReference>
<feature type="compositionally biased region" description="Polar residues" evidence="6">
    <location>
        <begin position="31"/>
        <end position="41"/>
    </location>
</feature>
<dbReference type="GO" id="GO:0030154">
    <property type="term" value="P:cell differentiation"/>
    <property type="evidence" value="ECO:0007669"/>
    <property type="project" value="TreeGrafter"/>
</dbReference>
<gene>
    <name evidence="8" type="ORF">PAXRUDRAFT_22985</name>
</gene>
<dbReference type="PANTHER" id="PTHR24324:SF9">
    <property type="entry name" value="HOMEOBOX DOMAIN-CONTAINING PROTEIN"/>
    <property type="match status" value="1"/>
</dbReference>
<dbReference type="SUPFAM" id="SSF46689">
    <property type="entry name" value="Homeodomain-like"/>
    <property type="match status" value="3"/>
</dbReference>
<feature type="domain" description="Homeobox" evidence="7">
    <location>
        <begin position="66"/>
        <end position="126"/>
    </location>
</feature>
<sequence length="680" mass="75502">MDIIPLTSPPLSPQKSTQPKSALPPPAYTTAPESDQDNLPSKTPYDEAKQPKRPAKSQDSDNAGKASSKKPRHRHSTAQLAALNALFDRNGQPSLEERNELAENLGMESKTVHAWFQNKRASTKKRINKGTPVEQPSLTTNGIQQLEKLTKPPPPSTLPTIANLLNSTPPLPATQLPQPSRSRSHTASSRKAKQKDLHLNDHLLADPSISQSQNNTNEGILESSFFAGPPEFFSVANRLISYNRGPESEDGAAPLLRNSDSFLRETDGRFVSENDGTNDGIPSRKRRSDASRMRTSPEQAEELRRVYAINAHPTREQRQELADSIGMRWKSVTNWFQNQRSQAKKHREGSPSAPDISPRLALQRLPLHGDELPPLQIPPPPPPPRSYHPSLMIPERDFGPLPTLNPPPAGAEDHHRETVSPRNRMSLPPSLHSRMSSPRIRRSMTPYAREFRDLHPDEGQHYDSSEVTRPEDGLLHPRRSRPEPHQLDALRKLLYQTSTPSIEQRSVLALEVGMDIGKVTNWFRNIRQTARKRAKRAGASSHTQNSLAYSYEHDASSGSSIYDDDDIMDLDHEDTMEQEMDERSEDDYQEAVTPSSDISSSPPPAERPRSYLPLHHGMGTMGIGLIEPSAFQELGKAVGISGVSGPSDYALGSGMNAVTYSGVKIEDALLLLSFHKHVVH</sequence>
<dbReference type="InterPro" id="IPR009057">
    <property type="entry name" value="Homeodomain-like_sf"/>
</dbReference>
<dbReference type="OrthoDB" id="6159439at2759"/>
<feature type="compositionally biased region" description="Basic residues" evidence="6">
    <location>
        <begin position="67"/>
        <end position="76"/>
    </location>
</feature>
<feature type="domain" description="Homeobox" evidence="7">
    <location>
        <begin position="286"/>
        <end position="346"/>
    </location>
</feature>
<dbReference type="AlphaFoldDB" id="A0A0D0DYU8"/>
<feature type="region of interest" description="Disordered" evidence="6">
    <location>
        <begin position="267"/>
        <end position="301"/>
    </location>
</feature>
<evidence type="ECO:0000313" key="8">
    <source>
        <dbReference type="EMBL" id="KIL01064.1"/>
    </source>
</evidence>
<feature type="region of interest" description="Disordered" evidence="6">
    <location>
        <begin position="369"/>
        <end position="438"/>
    </location>
</feature>
<feature type="DNA-binding region" description="Homeobox" evidence="4">
    <location>
        <begin position="480"/>
        <end position="534"/>
    </location>
</feature>
<dbReference type="CDD" id="cd00086">
    <property type="entry name" value="homeodomain"/>
    <property type="match status" value="3"/>
</dbReference>
<feature type="region of interest" description="Disordered" evidence="6">
    <location>
        <begin position="337"/>
        <end position="357"/>
    </location>
</feature>
<dbReference type="Pfam" id="PF00046">
    <property type="entry name" value="Homeodomain"/>
    <property type="match status" value="3"/>
</dbReference>
<dbReference type="SMART" id="SM00389">
    <property type="entry name" value="HOX"/>
    <property type="match status" value="3"/>
</dbReference>
<dbReference type="PANTHER" id="PTHR24324">
    <property type="entry name" value="HOMEOBOX PROTEIN HHEX"/>
    <property type="match status" value="1"/>
</dbReference>
<reference evidence="8 9" key="1">
    <citation type="submission" date="2014-04" db="EMBL/GenBank/DDBJ databases">
        <authorList>
            <consortium name="DOE Joint Genome Institute"/>
            <person name="Kuo A."/>
            <person name="Kohler A."/>
            <person name="Jargeat P."/>
            <person name="Nagy L.G."/>
            <person name="Floudas D."/>
            <person name="Copeland A."/>
            <person name="Barry K.W."/>
            <person name="Cichocki N."/>
            <person name="Veneault-Fourrey C."/>
            <person name="LaButti K."/>
            <person name="Lindquist E.A."/>
            <person name="Lipzen A."/>
            <person name="Lundell T."/>
            <person name="Morin E."/>
            <person name="Murat C."/>
            <person name="Sun H."/>
            <person name="Tunlid A."/>
            <person name="Henrissat B."/>
            <person name="Grigoriev I.V."/>
            <person name="Hibbett D.S."/>
            <person name="Martin F."/>
            <person name="Nordberg H.P."/>
            <person name="Cantor M.N."/>
            <person name="Hua S.X."/>
        </authorList>
    </citation>
    <scope>NUCLEOTIDE SEQUENCE [LARGE SCALE GENOMIC DNA]</scope>
    <source>
        <strain evidence="8 9">Ve08.2h10</strain>
    </source>
</reference>
<dbReference type="EMBL" id="KN824823">
    <property type="protein sequence ID" value="KIL01064.1"/>
    <property type="molecule type" value="Genomic_DNA"/>
</dbReference>
<feature type="compositionally biased region" description="Acidic residues" evidence="6">
    <location>
        <begin position="576"/>
        <end position="589"/>
    </location>
</feature>